<dbReference type="Proteomes" id="UP001596549">
    <property type="component" value="Unassembled WGS sequence"/>
</dbReference>
<accession>A0ABW2NPY0</accession>
<reference evidence="3" key="1">
    <citation type="journal article" date="2019" name="Int. J. Syst. Evol. Microbiol.">
        <title>The Global Catalogue of Microorganisms (GCM) 10K type strain sequencing project: providing services to taxonomists for standard genome sequencing and annotation.</title>
        <authorList>
            <consortium name="The Broad Institute Genomics Platform"/>
            <consortium name="The Broad Institute Genome Sequencing Center for Infectious Disease"/>
            <person name="Wu L."/>
            <person name="Ma J."/>
        </authorList>
    </citation>
    <scope>NUCLEOTIDE SEQUENCE [LARGE SCALE GENOMIC DNA]</scope>
    <source>
        <strain evidence="3">NBRC 106396</strain>
    </source>
</reference>
<gene>
    <name evidence="2" type="ORF">ACFQPF_07290</name>
</gene>
<comment type="caution">
    <text evidence="2">The sequence shown here is derived from an EMBL/GenBank/DDBJ whole genome shotgun (WGS) entry which is preliminary data.</text>
</comment>
<sequence>MMIGMPFLTAAIPGVIALLLTWYFKKRSVSLGVRLLPGISLVGGAIYLLYYGLEVVRGFEGGAYGILAFFLLCFSAASIIIATKSTLTR</sequence>
<name>A0ABW2NPY0_9BACL</name>
<keyword evidence="1" id="KW-0812">Transmembrane</keyword>
<keyword evidence="3" id="KW-1185">Reference proteome</keyword>
<evidence type="ECO:0000313" key="3">
    <source>
        <dbReference type="Proteomes" id="UP001596549"/>
    </source>
</evidence>
<proteinExistence type="predicted"/>
<feature type="transmembrane region" description="Helical" evidence="1">
    <location>
        <begin position="31"/>
        <end position="50"/>
    </location>
</feature>
<keyword evidence="1" id="KW-0472">Membrane</keyword>
<dbReference type="RefSeq" id="WP_379748076.1">
    <property type="nucleotide sequence ID" value="NZ_JBHTCP010000013.1"/>
</dbReference>
<evidence type="ECO:0000313" key="2">
    <source>
        <dbReference type="EMBL" id="MFC7371475.1"/>
    </source>
</evidence>
<feature type="transmembrane region" description="Helical" evidence="1">
    <location>
        <begin position="6"/>
        <end position="24"/>
    </location>
</feature>
<dbReference type="EMBL" id="JBHTCP010000013">
    <property type="protein sequence ID" value="MFC7371475.1"/>
    <property type="molecule type" value="Genomic_DNA"/>
</dbReference>
<dbReference type="InterPro" id="IPR025434">
    <property type="entry name" value="YesK-like"/>
</dbReference>
<evidence type="ECO:0000256" key="1">
    <source>
        <dbReference type="SAM" id="Phobius"/>
    </source>
</evidence>
<protein>
    <submittedName>
        <fullName evidence="2">YesK family protein</fullName>
    </submittedName>
</protein>
<keyword evidence="1" id="KW-1133">Transmembrane helix</keyword>
<dbReference type="Pfam" id="PF14150">
    <property type="entry name" value="YesK"/>
    <property type="match status" value="1"/>
</dbReference>
<organism evidence="2 3">
    <name type="scientific">Fictibacillus iocasae</name>
    <dbReference type="NCBI Taxonomy" id="2715437"/>
    <lineage>
        <taxon>Bacteria</taxon>
        <taxon>Bacillati</taxon>
        <taxon>Bacillota</taxon>
        <taxon>Bacilli</taxon>
        <taxon>Bacillales</taxon>
        <taxon>Fictibacillaceae</taxon>
        <taxon>Fictibacillus</taxon>
    </lineage>
</organism>
<feature type="transmembrane region" description="Helical" evidence="1">
    <location>
        <begin position="62"/>
        <end position="83"/>
    </location>
</feature>